<dbReference type="GO" id="GO:0003700">
    <property type="term" value="F:DNA-binding transcription factor activity"/>
    <property type="evidence" value="ECO:0007669"/>
    <property type="project" value="TreeGrafter"/>
</dbReference>
<dbReference type="InterPro" id="IPR050109">
    <property type="entry name" value="HTH-type_TetR-like_transc_reg"/>
</dbReference>
<organism evidence="6 7">
    <name type="scientific">Gordonia humi</name>
    <dbReference type="NCBI Taxonomy" id="686429"/>
    <lineage>
        <taxon>Bacteria</taxon>
        <taxon>Bacillati</taxon>
        <taxon>Actinomycetota</taxon>
        <taxon>Actinomycetes</taxon>
        <taxon>Mycobacteriales</taxon>
        <taxon>Gordoniaceae</taxon>
        <taxon>Gordonia</taxon>
    </lineage>
</organism>
<evidence type="ECO:0000256" key="2">
    <source>
        <dbReference type="ARBA" id="ARBA00023125"/>
    </source>
</evidence>
<evidence type="ECO:0000256" key="4">
    <source>
        <dbReference type="PROSITE-ProRule" id="PRU00335"/>
    </source>
</evidence>
<evidence type="ECO:0000313" key="7">
    <source>
        <dbReference type="Proteomes" id="UP000551501"/>
    </source>
</evidence>
<dbReference type="RefSeq" id="WP_343067525.1">
    <property type="nucleotide sequence ID" value="NZ_BAABHL010000126.1"/>
</dbReference>
<dbReference type="EMBL" id="JACIFP010000001">
    <property type="protein sequence ID" value="MBB4137352.1"/>
    <property type="molecule type" value="Genomic_DNA"/>
</dbReference>
<evidence type="ECO:0000256" key="3">
    <source>
        <dbReference type="ARBA" id="ARBA00023163"/>
    </source>
</evidence>
<dbReference type="PROSITE" id="PS50977">
    <property type="entry name" value="HTH_TETR_2"/>
    <property type="match status" value="1"/>
</dbReference>
<name>A0A840F0F3_9ACTN</name>
<dbReference type="Pfam" id="PF00440">
    <property type="entry name" value="TetR_N"/>
    <property type="match status" value="1"/>
</dbReference>
<dbReference type="SUPFAM" id="SSF46689">
    <property type="entry name" value="Homeodomain-like"/>
    <property type="match status" value="1"/>
</dbReference>
<proteinExistence type="predicted"/>
<sequence>MTTAHADTASQVRSRLMSAMVECIAELGYRATTVADVVRVARVSRRSFYEHFSDKTACFIAVLREANQEIIDSVDAAVDPSAPWTEQVRSAVTAYVRANETHPGLTLSWIRELPALGDSARAVKAEGIEAWTRLFERITSTPQVAAAGIPQITRPTAIIVWGGIRELTANAMESGAPLSSIIEPATQACVALLSGTRTDSSAQQAT</sequence>
<keyword evidence="3" id="KW-0804">Transcription</keyword>
<reference evidence="6 7" key="1">
    <citation type="submission" date="2020-08" db="EMBL/GenBank/DDBJ databases">
        <title>Sequencing the genomes of 1000 actinobacteria strains.</title>
        <authorList>
            <person name="Klenk H.-P."/>
        </authorList>
    </citation>
    <scope>NUCLEOTIDE SEQUENCE [LARGE SCALE GENOMIC DNA]</scope>
    <source>
        <strain evidence="6 7">DSM 45298</strain>
    </source>
</reference>
<feature type="domain" description="HTH tetR-type" evidence="5">
    <location>
        <begin position="10"/>
        <end position="70"/>
    </location>
</feature>
<evidence type="ECO:0000313" key="6">
    <source>
        <dbReference type="EMBL" id="MBB4137352.1"/>
    </source>
</evidence>
<evidence type="ECO:0000259" key="5">
    <source>
        <dbReference type="PROSITE" id="PS50977"/>
    </source>
</evidence>
<comment type="caution">
    <text evidence="6">The sequence shown here is derived from an EMBL/GenBank/DDBJ whole genome shotgun (WGS) entry which is preliminary data.</text>
</comment>
<dbReference type="AlphaFoldDB" id="A0A840F0F3"/>
<keyword evidence="2 4" id="KW-0238">DNA-binding</keyword>
<protein>
    <submittedName>
        <fullName evidence="6">AcrR family transcriptional regulator</fullName>
    </submittedName>
</protein>
<dbReference type="InterPro" id="IPR009057">
    <property type="entry name" value="Homeodomain-like_sf"/>
</dbReference>
<evidence type="ECO:0000256" key="1">
    <source>
        <dbReference type="ARBA" id="ARBA00023015"/>
    </source>
</evidence>
<dbReference type="InterPro" id="IPR001647">
    <property type="entry name" value="HTH_TetR"/>
</dbReference>
<gene>
    <name evidence="6" type="ORF">BKA16_003904</name>
</gene>
<keyword evidence="1" id="KW-0805">Transcription regulation</keyword>
<dbReference type="GO" id="GO:0000976">
    <property type="term" value="F:transcription cis-regulatory region binding"/>
    <property type="evidence" value="ECO:0007669"/>
    <property type="project" value="TreeGrafter"/>
</dbReference>
<feature type="DNA-binding region" description="H-T-H motif" evidence="4">
    <location>
        <begin position="33"/>
        <end position="52"/>
    </location>
</feature>
<dbReference type="Gene3D" id="1.10.357.10">
    <property type="entry name" value="Tetracycline Repressor, domain 2"/>
    <property type="match status" value="1"/>
</dbReference>
<dbReference type="PANTHER" id="PTHR30055:SF234">
    <property type="entry name" value="HTH-TYPE TRANSCRIPTIONAL REGULATOR BETI"/>
    <property type="match status" value="1"/>
</dbReference>
<dbReference type="PANTHER" id="PTHR30055">
    <property type="entry name" value="HTH-TYPE TRANSCRIPTIONAL REGULATOR RUTR"/>
    <property type="match status" value="1"/>
</dbReference>
<keyword evidence="7" id="KW-1185">Reference proteome</keyword>
<accession>A0A840F0F3</accession>
<dbReference type="Proteomes" id="UP000551501">
    <property type="component" value="Unassembled WGS sequence"/>
</dbReference>